<organism evidence="2">
    <name type="scientific">Cacopsylla melanoneura</name>
    <dbReference type="NCBI Taxonomy" id="428564"/>
    <lineage>
        <taxon>Eukaryota</taxon>
        <taxon>Metazoa</taxon>
        <taxon>Ecdysozoa</taxon>
        <taxon>Arthropoda</taxon>
        <taxon>Hexapoda</taxon>
        <taxon>Insecta</taxon>
        <taxon>Pterygota</taxon>
        <taxon>Neoptera</taxon>
        <taxon>Paraneoptera</taxon>
        <taxon>Hemiptera</taxon>
        <taxon>Sternorrhyncha</taxon>
        <taxon>Psylloidea</taxon>
        <taxon>Psyllidae</taxon>
        <taxon>Psyllinae</taxon>
        <taxon>Cacopsylla</taxon>
    </lineage>
</organism>
<feature type="transmembrane region" description="Helical" evidence="1">
    <location>
        <begin position="9"/>
        <end position="29"/>
    </location>
</feature>
<proteinExistence type="predicted"/>
<name>A0A8D8XXC3_9HEMI</name>
<evidence type="ECO:0000313" key="2">
    <source>
        <dbReference type="EMBL" id="CAG6711243.1"/>
    </source>
</evidence>
<evidence type="ECO:0000256" key="1">
    <source>
        <dbReference type="SAM" id="Phobius"/>
    </source>
</evidence>
<keyword evidence="1" id="KW-0472">Membrane</keyword>
<feature type="transmembrane region" description="Helical" evidence="1">
    <location>
        <begin position="49"/>
        <end position="71"/>
    </location>
</feature>
<protein>
    <submittedName>
        <fullName evidence="2">Uncharacterized protein</fullName>
    </submittedName>
</protein>
<accession>A0A8D8XXC3</accession>
<keyword evidence="1" id="KW-1133">Transmembrane helix</keyword>
<dbReference type="EMBL" id="HBUF01347951">
    <property type="protein sequence ID" value="CAG6711243.1"/>
    <property type="molecule type" value="Transcribed_RNA"/>
</dbReference>
<sequence length="198" mass="23273">MSWWHSDLILYIHILSSRYHMYLFIFYFYSVKFNPIKKINRNVLPHLFHYLSMKICLTCLFFSSVFSLQVCRLRNRRSIHSFTKLWECSCYYTFPLNATVDFQRCPFRAHLSKVVGVFVVVTLSSPQRRASVHLDCPSRTSLSSCGSVVVTPVPHNCRIFGGPSQHYPYRRFVIESYPKDPASTVKQTLQRTSKFPRI</sequence>
<reference evidence="2" key="1">
    <citation type="submission" date="2021-05" db="EMBL/GenBank/DDBJ databases">
        <authorList>
            <person name="Alioto T."/>
            <person name="Alioto T."/>
            <person name="Gomez Garrido J."/>
        </authorList>
    </citation>
    <scope>NUCLEOTIDE SEQUENCE</scope>
</reference>
<keyword evidence="1" id="KW-0812">Transmembrane</keyword>
<dbReference type="AlphaFoldDB" id="A0A8D8XXC3"/>